<dbReference type="InterPro" id="IPR029063">
    <property type="entry name" value="SAM-dependent_MTases_sf"/>
</dbReference>
<comment type="caution">
    <text evidence="7">Lacks conserved residue(s) required for the propagation of feature annotation.</text>
</comment>
<dbReference type="CDD" id="cd02440">
    <property type="entry name" value="AdoMet_MTases"/>
    <property type="match status" value="1"/>
</dbReference>
<keyword evidence="6 7" id="KW-0819">tRNA processing</keyword>
<protein>
    <recommendedName>
        <fullName evidence="7">tRNA (guanine-N(7)-)-methyltransferase</fullName>
        <ecNumber evidence="7">2.1.1.33</ecNumber>
    </recommendedName>
    <alternativeName>
        <fullName evidence="7">tRNA (guanine(46)-N(7))-methyltransferase</fullName>
    </alternativeName>
    <alternativeName>
        <fullName evidence="7">tRNA(m7G46)-methyltransferase</fullName>
    </alternativeName>
</protein>
<feature type="binding site" evidence="7">
    <location>
        <position position="108"/>
    </location>
    <ligand>
        <name>S-adenosyl-L-methionine</name>
        <dbReference type="ChEBI" id="CHEBI:59789"/>
    </ligand>
</feature>
<keyword evidence="9" id="KW-1185">Reference proteome</keyword>
<dbReference type="Pfam" id="PF02390">
    <property type="entry name" value="Methyltransf_4"/>
    <property type="match status" value="1"/>
</dbReference>
<evidence type="ECO:0000256" key="7">
    <source>
        <dbReference type="HAMAP-Rule" id="MF_01057"/>
    </source>
</evidence>
<dbReference type="SUPFAM" id="SSF53335">
    <property type="entry name" value="S-adenosyl-L-methionine-dependent methyltransferases"/>
    <property type="match status" value="1"/>
</dbReference>
<keyword evidence="3 7" id="KW-0489">Methyltransferase</keyword>
<evidence type="ECO:0000256" key="6">
    <source>
        <dbReference type="ARBA" id="ARBA00022694"/>
    </source>
</evidence>
<feature type="binding site" evidence="7">
    <location>
        <position position="134"/>
    </location>
    <ligand>
        <name>substrate</name>
    </ligand>
</feature>
<feature type="binding site" evidence="7">
    <location>
        <position position="56"/>
    </location>
    <ligand>
        <name>S-adenosyl-L-methionine</name>
        <dbReference type="ChEBI" id="CHEBI:59789"/>
    </ligand>
</feature>
<comment type="similarity">
    <text evidence="7">Belongs to the class I-like SAM-binding methyltransferase superfamily. TrmB family.</text>
</comment>
<dbReference type="GO" id="GO:0043527">
    <property type="term" value="C:tRNA methyltransferase complex"/>
    <property type="evidence" value="ECO:0007669"/>
    <property type="project" value="TreeGrafter"/>
</dbReference>
<dbReference type="EC" id="2.1.1.33" evidence="7"/>
<proteinExistence type="inferred from homology"/>
<dbReference type="InterPro" id="IPR055361">
    <property type="entry name" value="tRNA_methyltr_TrmB_bact"/>
</dbReference>
<dbReference type="PROSITE" id="PS51625">
    <property type="entry name" value="SAM_MT_TRMB"/>
    <property type="match status" value="1"/>
</dbReference>
<feature type="region of interest" description="Interaction with RNA" evidence="7">
    <location>
        <begin position="136"/>
        <end position="141"/>
    </location>
</feature>
<evidence type="ECO:0000256" key="5">
    <source>
        <dbReference type="ARBA" id="ARBA00022691"/>
    </source>
</evidence>
<dbReference type="PANTHER" id="PTHR23417">
    <property type="entry name" value="3-DEOXY-D-MANNO-OCTULOSONIC-ACID TRANSFERASE/TRNA GUANINE-N 7 - -METHYLTRANSFERASE"/>
    <property type="match status" value="1"/>
</dbReference>
<dbReference type="Gene3D" id="3.40.50.150">
    <property type="entry name" value="Vaccinia Virus protein VP39"/>
    <property type="match status" value="1"/>
</dbReference>
<dbReference type="Proteomes" id="UP000287502">
    <property type="component" value="Chromosome"/>
</dbReference>
<evidence type="ECO:0000256" key="1">
    <source>
        <dbReference type="ARBA" id="ARBA00000142"/>
    </source>
</evidence>
<organism evidence="8 9">
    <name type="scientific">Geovibrio thiophilus</name>
    <dbReference type="NCBI Taxonomy" id="139438"/>
    <lineage>
        <taxon>Bacteria</taxon>
        <taxon>Pseudomonadati</taxon>
        <taxon>Deferribacterota</taxon>
        <taxon>Deferribacteres</taxon>
        <taxon>Deferribacterales</taxon>
        <taxon>Geovibrionaceae</taxon>
        <taxon>Geovibrio</taxon>
    </lineage>
</organism>
<evidence type="ECO:0000313" key="9">
    <source>
        <dbReference type="Proteomes" id="UP000287502"/>
    </source>
</evidence>
<dbReference type="PANTHER" id="PTHR23417:SF14">
    <property type="entry name" value="PENTACOTRIPEPTIDE-REPEAT REGION OF PRORP DOMAIN-CONTAINING PROTEIN"/>
    <property type="match status" value="1"/>
</dbReference>
<dbReference type="EMBL" id="CP035108">
    <property type="protein sequence ID" value="QAR34212.1"/>
    <property type="molecule type" value="Genomic_DNA"/>
</dbReference>
<evidence type="ECO:0000256" key="2">
    <source>
        <dbReference type="ARBA" id="ARBA00003015"/>
    </source>
</evidence>
<feature type="binding site" evidence="7">
    <location>
        <position position="130"/>
    </location>
    <ligand>
        <name>S-adenosyl-L-methionine</name>
        <dbReference type="ChEBI" id="CHEBI:59789"/>
    </ligand>
</feature>
<keyword evidence="5 7" id="KW-0949">S-adenosyl-L-methionine</keyword>
<dbReference type="OrthoDB" id="9802090at2"/>
<sequence>MKRVDLNFQEDIYIYAKDLRPQVERFQKFSHGGEFEGYDKFVPEDFFPNGAPFNVEIGIGNGEFISAFAGRHPEQNYLGFEVMKRIFDRAIRKVRTAGVKNAKIIHFDATFFVSLLEDGCVDNFFVNFPDPWPKKKHNKRRLLKTSFIEILTSKLKTGGSLYMATDQADYAEEIAENLKPVENLKSAYDTVFINELVDYHETKYYRKFSPELGVYFFRMIKQ</sequence>
<comment type="pathway">
    <text evidence="7">tRNA modification; N(7)-methylguanine-tRNA biosynthesis.</text>
</comment>
<accession>A0A3R5V0I6</accession>
<gene>
    <name evidence="7 8" type="primary">trmB</name>
    <name evidence="8" type="ORF">EP073_12595</name>
</gene>
<reference evidence="8 9" key="1">
    <citation type="submission" date="2019-01" db="EMBL/GenBank/DDBJ databases">
        <title>Geovibrio thiophilus DSM 11263, complete genome.</title>
        <authorList>
            <person name="Spring S."/>
            <person name="Bunk B."/>
            <person name="Sproer C."/>
        </authorList>
    </citation>
    <scope>NUCLEOTIDE SEQUENCE [LARGE SCALE GENOMIC DNA]</scope>
    <source>
        <strain evidence="8 9">DSM 11263</strain>
    </source>
</reference>
<dbReference type="KEGG" id="gtl:EP073_12595"/>
<evidence type="ECO:0000313" key="8">
    <source>
        <dbReference type="EMBL" id="QAR34212.1"/>
    </source>
</evidence>
<evidence type="ECO:0000256" key="3">
    <source>
        <dbReference type="ARBA" id="ARBA00022603"/>
    </source>
</evidence>
<comment type="function">
    <text evidence="2 7">Catalyzes the formation of N(7)-methylguanine at position 46 (m7G46) in tRNA.</text>
</comment>
<name>A0A3R5V0I6_9BACT</name>
<dbReference type="GO" id="GO:0008176">
    <property type="term" value="F:tRNA (guanine(46)-N7)-methyltransferase activity"/>
    <property type="evidence" value="ECO:0007669"/>
    <property type="project" value="UniProtKB-UniRule"/>
</dbReference>
<keyword evidence="4 7" id="KW-0808">Transferase</keyword>
<comment type="catalytic activity">
    <reaction evidence="1 7">
        <text>guanosine(46) in tRNA + S-adenosyl-L-methionine = N(7)-methylguanosine(46) in tRNA + S-adenosyl-L-homocysteine</text>
        <dbReference type="Rhea" id="RHEA:42708"/>
        <dbReference type="Rhea" id="RHEA-COMP:10188"/>
        <dbReference type="Rhea" id="RHEA-COMP:10189"/>
        <dbReference type="ChEBI" id="CHEBI:57856"/>
        <dbReference type="ChEBI" id="CHEBI:59789"/>
        <dbReference type="ChEBI" id="CHEBI:74269"/>
        <dbReference type="ChEBI" id="CHEBI:74480"/>
        <dbReference type="EC" id="2.1.1.33"/>
    </reaction>
</comment>
<dbReference type="InterPro" id="IPR003358">
    <property type="entry name" value="tRNA_(Gua-N-7)_MeTrfase_Trmb"/>
</dbReference>
<evidence type="ECO:0000256" key="4">
    <source>
        <dbReference type="ARBA" id="ARBA00022679"/>
    </source>
</evidence>
<dbReference type="HAMAP" id="MF_01057">
    <property type="entry name" value="tRNA_methyltr_TrmB"/>
    <property type="match status" value="1"/>
</dbReference>
<feature type="binding site" evidence="7">
    <location>
        <position position="166"/>
    </location>
    <ligand>
        <name>substrate</name>
    </ligand>
</feature>
<dbReference type="UniPathway" id="UPA00989"/>
<feature type="binding site" evidence="7">
    <location>
        <position position="81"/>
    </location>
    <ligand>
        <name>S-adenosyl-L-methionine</name>
        <dbReference type="ChEBI" id="CHEBI:59789"/>
    </ligand>
</feature>
<dbReference type="NCBIfam" id="TIGR00091">
    <property type="entry name" value="tRNA (guanosine(46)-N7)-methyltransferase TrmB"/>
    <property type="match status" value="1"/>
</dbReference>
<dbReference type="AlphaFoldDB" id="A0A3R5V0I6"/>